<sequence length="496" mass="54757">MEGKNYIGGRWVEAVGGARFESRNPAKFDQVLGVAALSNREDAEQAVAAAKAAFHGWRALSRVRRGEYLDRFVEAIKAQTEEITRLVATEAGKAYNEAKADVVEGIHMAQYMFGHARLPSGQALPSELAEKDAYMFRKPKGVVTVISPWNFPFAIPIWLITPALLEGNTVVFKPSGNTPLVGEKIVECFEQAELPPGVLNLVQGMGGDAGWPLVTHPDVEVVLFTGSYEVGSRIKEACAKDYRKMYACEMGGKNAMIVCQDADLDLAVRAAILSAFKTTGQRCTSASRLIIHESRMEEFAKAFVAMARRIVIGDPLDPQVFMGPLINEAAMKKVSFYNLLAKQEGAEVLLDGGRLEEGAYRHGYFFSPFIYRMAHRRDARVLHEEVFGPHVALIPFRTLEEAVAIHNDVEYGLACSVITEDYRIARRLREECEFGVGYWNLPTIGAEVHLPFGGIKKSGTGVPASWPLLDLLTHKVAWTVNHGREIRMAQGLSTDV</sequence>
<dbReference type="SUPFAM" id="SSF53720">
    <property type="entry name" value="ALDH-like"/>
    <property type="match status" value="1"/>
</dbReference>
<accession>A0A2T4TY88</accession>
<dbReference type="FunFam" id="3.40.605.10:FF:000007">
    <property type="entry name" value="NAD/NADP-dependent betaine aldehyde dehydrogenase"/>
    <property type="match status" value="1"/>
</dbReference>
<evidence type="ECO:0000256" key="2">
    <source>
        <dbReference type="ARBA" id="ARBA00023002"/>
    </source>
</evidence>
<name>A0A2T4TY88_9BACT</name>
<comment type="similarity">
    <text evidence="1">Belongs to the aldehyde dehydrogenase family.</text>
</comment>
<dbReference type="GO" id="GO:0016620">
    <property type="term" value="F:oxidoreductase activity, acting on the aldehyde or oxo group of donors, NAD or NADP as acceptor"/>
    <property type="evidence" value="ECO:0007669"/>
    <property type="project" value="InterPro"/>
</dbReference>
<evidence type="ECO:0000313" key="5">
    <source>
        <dbReference type="Proteomes" id="UP000241436"/>
    </source>
</evidence>
<organism evidence="4 5">
    <name type="scientific">Candidatus Methylomirabilis limnetica</name>
    <dbReference type="NCBI Taxonomy" id="2033718"/>
    <lineage>
        <taxon>Bacteria</taxon>
        <taxon>Candidatus Methylomirabilota</taxon>
        <taxon>Candidatus Methylomirabilia</taxon>
        <taxon>Candidatus Methylomirabilales</taxon>
        <taxon>Candidatus Methylomirabilaceae</taxon>
        <taxon>Candidatus Methylomirabilis</taxon>
    </lineage>
</organism>
<reference evidence="4 5" key="1">
    <citation type="submission" date="2017-09" db="EMBL/GenBank/DDBJ databases">
        <title>Bloom of a denitrifying methanotroph, Candidatus Methylomirabilis limnetica, in a deep stratified lake.</title>
        <authorList>
            <person name="Graf J.S."/>
            <person name="Marchant H.K."/>
            <person name="Tienken D."/>
            <person name="Hach P.F."/>
            <person name="Brand A."/>
            <person name="Schubert C.J."/>
            <person name="Kuypers M.M."/>
            <person name="Milucka J."/>
        </authorList>
    </citation>
    <scope>NUCLEOTIDE SEQUENCE [LARGE SCALE GENOMIC DNA]</scope>
    <source>
        <strain evidence="4 5">Zug</strain>
    </source>
</reference>
<reference evidence="5" key="2">
    <citation type="journal article" date="2018" name="Environ. Microbiol.">
        <title>Bloom of a denitrifying methanotroph, 'Candidatus Methylomirabilis limnetica', in a deep stratified lake.</title>
        <authorList>
            <person name="Graf J.S."/>
            <person name="Mayr M.J."/>
            <person name="Marchant H.K."/>
            <person name="Tienken D."/>
            <person name="Hach P.F."/>
            <person name="Brand A."/>
            <person name="Schubert C.J."/>
            <person name="Kuypers M.M."/>
            <person name="Milucka J."/>
        </authorList>
    </citation>
    <scope>NUCLEOTIDE SEQUENCE [LARGE SCALE GENOMIC DNA]</scope>
    <source>
        <strain evidence="5">Zug</strain>
    </source>
</reference>
<evidence type="ECO:0000313" key="4">
    <source>
        <dbReference type="EMBL" id="PTL36083.1"/>
    </source>
</evidence>
<dbReference type="EMBL" id="NVQC01000017">
    <property type="protein sequence ID" value="PTL36083.1"/>
    <property type="molecule type" value="Genomic_DNA"/>
</dbReference>
<dbReference type="RefSeq" id="WP_107561831.1">
    <property type="nucleotide sequence ID" value="NZ_NVQC01000017.1"/>
</dbReference>
<dbReference type="InterPro" id="IPR016163">
    <property type="entry name" value="Ald_DH_C"/>
</dbReference>
<dbReference type="InterPro" id="IPR016162">
    <property type="entry name" value="Ald_DH_N"/>
</dbReference>
<gene>
    <name evidence="4" type="ORF">CLG94_05300</name>
</gene>
<dbReference type="PANTHER" id="PTHR11699">
    <property type="entry name" value="ALDEHYDE DEHYDROGENASE-RELATED"/>
    <property type="match status" value="1"/>
</dbReference>
<keyword evidence="2" id="KW-0560">Oxidoreductase</keyword>
<evidence type="ECO:0000259" key="3">
    <source>
        <dbReference type="Pfam" id="PF00171"/>
    </source>
</evidence>
<dbReference type="Proteomes" id="UP000241436">
    <property type="component" value="Unassembled WGS sequence"/>
</dbReference>
<comment type="caution">
    <text evidence="4">The sequence shown here is derived from an EMBL/GenBank/DDBJ whole genome shotgun (WGS) entry which is preliminary data.</text>
</comment>
<keyword evidence="5" id="KW-1185">Reference proteome</keyword>
<dbReference type="InterPro" id="IPR015590">
    <property type="entry name" value="Aldehyde_DH_dom"/>
</dbReference>
<dbReference type="InterPro" id="IPR016161">
    <property type="entry name" value="Ald_DH/histidinol_DH"/>
</dbReference>
<dbReference type="OrthoDB" id="9762913at2"/>
<feature type="domain" description="Aldehyde dehydrogenase" evidence="3">
    <location>
        <begin position="11"/>
        <end position="462"/>
    </location>
</feature>
<proteinExistence type="inferred from homology"/>
<protein>
    <submittedName>
        <fullName evidence="4">Aldehyde dehydrogenase</fullName>
    </submittedName>
</protein>
<dbReference type="AlphaFoldDB" id="A0A2T4TY88"/>
<dbReference type="Pfam" id="PF00171">
    <property type="entry name" value="Aldedh"/>
    <property type="match status" value="1"/>
</dbReference>
<dbReference type="Gene3D" id="3.40.309.10">
    <property type="entry name" value="Aldehyde Dehydrogenase, Chain A, domain 2"/>
    <property type="match status" value="1"/>
</dbReference>
<dbReference type="Gene3D" id="3.40.605.10">
    <property type="entry name" value="Aldehyde Dehydrogenase, Chain A, domain 1"/>
    <property type="match status" value="1"/>
</dbReference>
<evidence type="ECO:0000256" key="1">
    <source>
        <dbReference type="ARBA" id="ARBA00009986"/>
    </source>
</evidence>